<organism evidence="1">
    <name type="scientific">viral metagenome</name>
    <dbReference type="NCBI Taxonomy" id="1070528"/>
    <lineage>
        <taxon>unclassified sequences</taxon>
        <taxon>metagenomes</taxon>
        <taxon>organismal metagenomes</taxon>
    </lineage>
</organism>
<protein>
    <submittedName>
        <fullName evidence="1">Uncharacterized protein</fullName>
    </submittedName>
</protein>
<dbReference type="EMBL" id="MN740737">
    <property type="protein sequence ID" value="QHU09483.1"/>
    <property type="molecule type" value="Genomic_DNA"/>
</dbReference>
<reference evidence="1" key="1">
    <citation type="journal article" date="2020" name="Nature">
        <title>Giant virus diversity and host interactions through global metagenomics.</title>
        <authorList>
            <person name="Schulz F."/>
            <person name="Roux S."/>
            <person name="Paez-Espino D."/>
            <person name="Jungbluth S."/>
            <person name="Walsh D.A."/>
            <person name="Denef V.J."/>
            <person name="McMahon K.D."/>
            <person name="Konstantinidis K.T."/>
            <person name="Eloe-Fadrosh E.A."/>
            <person name="Kyrpides N.C."/>
            <person name="Woyke T."/>
        </authorList>
    </citation>
    <scope>NUCLEOTIDE SEQUENCE</scope>
    <source>
        <strain evidence="1">GVMAG-S-1101164-105</strain>
    </source>
</reference>
<sequence length="54" mass="6010">MLRVFLSCMGFSPQGLERITASAVMSFSPQGLERMQAFSLHELQSARTRAYASL</sequence>
<evidence type="ECO:0000313" key="1">
    <source>
        <dbReference type="EMBL" id="QHU09483.1"/>
    </source>
</evidence>
<name>A0A6C0JVS0_9ZZZZ</name>
<dbReference type="AlphaFoldDB" id="A0A6C0JVS0"/>
<accession>A0A6C0JVS0</accession>
<proteinExistence type="predicted"/>